<keyword evidence="3" id="KW-1185">Reference proteome</keyword>
<evidence type="ECO:0000256" key="1">
    <source>
        <dbReference type="SAM" id="MobiDB-lite"/>
    </source>
</evidence>
<accession>G2E0I6</accession>
<comment type="caution">
    <text evidence="2">The sequence shown here is derived from an EMBL/GenBank/DDBJ whole genome shotgun (WGS) entry which is preliminary data.</text>
</comment>
<proteinExistence type="predicted"/>
<dbReference type="RefSeq" id="WP_007040513.1">
    <property type="nucleotide sequence ID" value="NZ_AFWT01000010.1"/>
</dbReference>
<dbReference type="Proteomes" id="UP000004200">
    <property type="component" value="Unassembled WGS sequence"/>
</dbReference>
<evidence type="ECO:0000313" key="3">
    <source>
        <dbReference type="Proteomes" id="UP000004200"/>
    </source>
</evidence>
<protein>
    <submittedName>
        <fullName evidence="2">Uncharacterized protein</fullName>
    </submittedName>
</protein>
<reference evidence="2 3" key="1">
    <citation type="submission" date="2011-06" db="EMBL/GenBank/DDBJ databases">
        <title>The draft genome of Thiorhodococcus drewsii AZ1.</title>
        <authorList>
            <consortium name="US DOE Joint Genome Institute (JGI-PGF)"/>
            <person name="Lucas S."/>
            <person name="Han J."/>
            <person name="Lapidus A."/>
            <person name="Cheng J.-F."/>
            <person name="Goodwin L."/>
            <person name="Pitluck S."/>
            <person name="Peters L."/>
            <person name="Land M.L."/>
            <person name="Hauser L."/>
            <person name="Vogl K."/>
            <person name="Liu Z."/>
            <person name="Imhoff J."/>
            <person name="Thiel V."/>
            <person name="Frigaard N.-U."/>
            <person name="Bryant D.A."/>
            <person name="Woyke T.J."/>
        </authorList>
    </citation>
    <scope>NUCLEOTIDE SEQUENCE [LARGE SCALE GENOMIC DNA]</scope>
    <source>
        <strain evidence="2 3">AZ1</strain>
    </source>
</reference>
<dbReference type="OrthoDB" id="9983953at2"/>
<gene>
    <name evidence="2" type="ORF">ThidrDRAFT_1799</name>
</gene>
<feature type="compositionally biased region" description="Basic and acidic residues" evidence="1">
    <location>
        <begin position="27"/>
        <end position="40"/>
    </location>
</feature>
<feature type="region of interest" description="Disordered" evidence="1">
    <location>
        <begin position="27"/>
        <end position="64"/>
    </location>
</feature>
<evidence type="ECO:0000313" key="2">
    <source>
        <dbReference type="EMBL" id="EGV31914.1"/>
    </source>
</evidence>
<name>G2E0I6_9GAMM</name>
<dbReference type="EMBL" id="AFWT01000010">
    <property type="protein sequence ID" value="EGV31914.1"/>
    <property type="molecule type" value="Genomic_DNA"/>
</dbReference>
<dbReference type="STRING" id="765913.ThidrDRAFT_1799"/>
<organism evidence="2 3">
    <name type="scientific">Thiorhodococcus drewsii AZ1</name>
    <dbReference type="NCBI Taxonomy" id="765913"/>
    <lineage>
        <taxon>Bacteria</taxon>
        <taxon>Pseudomonadati</taxon>
        <taxon>Pseudomonadota</taxon>
        <taxon>Gammaproteobacteria</taxon>
        <taxon>Chromatiales</taxon>
        <taxon>Chromatiaceae</taxon>
        <taxon>Thiorhodococcus</taxon>
    </lineage>
</organism>
<sequence>MSKKDLDTHLEPDNWWLIARARIRKAERAAPVRTRAEPRGAARLWRSGQPTDPGLGSPQGVRRR</sequence>
<dbReference type="AlphaFoldDB" id="G2E0I6"/>